<evidence type="ECO:0000313" key="2">
    <source>
        <dbReference type="EMBL" id="MBC3888008.1"/>
    </source>
</evidence>
<organism evidence="2 3">
    <name type="scientific">Acetobacterium paludosum</name>
    <dbReference type="NCBI Taxonomy" id="52693"/>
    <lineage>
        <taxon>Bacteria</taxon>
        <taxon>Bacillati</taxon>
        <taxon>Bacillota</taxon>
        <taxon>Clostridia</taxon>
        <taxon>Eubacteriales</taxon>
        <taxon>Eubacteriaceae</taxon>
        <taxon>Acetobacterium</taxon>
    </lineage>
</organism>
<evidence type="ECO:0000313" key="3">
    <source>
        <dbReference type="Proteomes" id="UP000616595"/>
    </source>
</evidence>
<reference evidence="2" key="2">
    <citation type="submission" date="2020-10" db="EMBL/GenBank/DDBJ databases">
        <title>Comparative genomics of the Acetobacterium genus.</title>
        <authorList>
            <person name="Marshall C."/>
            <person name="May H."/>
            <person name="Norman S."/>
        </authorList>
    </citation>
    <scope>NUCLEOTIDE SEQUENCE</scope>
    <source>
        <strain evidence="2">DER-2019</strain>
    </source>
</reference>
<dbReference type="SMART" id="SM00871">
    <property type="entry name" value="AraC_E_bind"/>
    <property type="match status" value="1"/>
</dbReference>
<dbReference type="EMBL" id="WJBD01000006">
    <property type="protein sequence ID" value="MBC3888008.1"/>
    <property type="molecule type" value="Genomic_DNA"/>
</dbReference>
<name>A0A923HSU7_9FIRM</name>
<accession>A0A923HSU7</accession>
<gene>
    <name evidence="2" type="ORF">GH810_06770</name>
</gene>
<proteinExistence type="predicted"/>
<comment type="caution">
    <text evidence="2">The sequence shown here is derived from an EMBL/GenBank/DDBJ whole genome shotgun (WGS) entry which is preliminary data.</text>
</comment>
<feature type="domain" description="AraC effector-binding" evidence="1">
    <location>
        <begin position="2"/>
        <end position="150"/>
    </location>
</feature>
<sequence length="150" mass="17014">MSNIEVLKQREQPTLTIRTNTKIEDLPQLIGESYRKIGSYLQEIGVLMSDVPFVAYHNLDMQNLDVEIGFPVAMPLPGKGEIQASSIPEGKVVFCMYQGPYSGMESVYGEMAKWITDNGYTPKDTAYECYYNDPTFPESQWLTKILMPVK</sequence>
<dbReference type="Pfam" id="PF06445">
    <property type="entry name" value="GyrI-like"/>
    <property type="match status" value="1"/>
</dbReference>
<protein>
    <submittedName>
        <fullName evidence="2">AraC family transcriptional regulator</fullName>
    </submittedName>
</protein>
<dbReference type="InterPro" id="IPR029442">
    <property type="entry name" value="GyrI-like"/>
</dbReference>
<dbReference type="InterPro" id="IPR011256">
    <property type="entry name" value="Reg_factor_effector_dom_sf"/>
</dbReference>
<dbReference type="Gene3D" id="3.20.80.10">
    <property type="entry name" value="Regulatory factor, effector binding domain"/>
    <property type="match status" value="1"/>
</dbReference>
<keyword evidence="3" id="KW-1185">Reference proteome</keyword>
<dbReference type="SUPFAM" id="SSF55136">
    <property type="entry name" value="Probable bacterial effector-binding domain"/>
    <property type="match status" value="1"/>
</dbReference>
<dbReference type="OrthoDB" id="9773308at2"/>
<dbReference type="InterPro" id="IPR010499">
    <property type="entry name" value="AraC_E-bd"/>
</dbReference>
<reference evidence="2" key="1">
    <citation type="submission" date="2019-10" db="EMBL/GenBank/DDBJ databases">
        <authorList>
            <person name="Ross D.E."/>
            <person name="Gulliver D."/>
        </authorList>
    </citation>
    <scope>NUCLEOTIDE SEQUENCE</scope>
    <source>
        <strain evidence="2">DER-2019</strain>
    </source>
</reference>
<dbReference type="Proteomes" id="UP000616595">
    <property type="component" value="Unassembled WGS sequence"/>
</dbReference>
<dbReference type="AlphaFoldDB" id="A0A923HSU7"/>
<evidence type="ECO:0000259" key="1">
    <source>
        <dbReference type="SMART" id="SM00871"/>
    </source>
</evidence>